<dbReference type="KEGG" id="cfj:CFIO01_12708"/>
<dbReference type="Proteomes" id="UP000020467">
    <property type="component" value="Unassembled WGS sequence"/>
</dbReference>
<evidence type="ECO:0008006" key="3">
    <source>
        <dbReference type="Google" id="ProtNLM"/>
    </source>
</evidence>
<dbReference type="HOGENOM" id="CLU_918302_0_0_1"/>
<accession>A0A010S6A2</accession>
<organism evidence="1 2">
    <name type="scientific">Colletotrichum fioriniae PJ7</name>
    <dbReference type="NCBI Taxonomy" id="1445577"/>
    <lineage>
        <taxon>Eukaryota</taxon>
        <taxon>Fungi</taxon>
        <taxon>Dikarya</taxon>
        <taxon>Ascomycota</taxon>
        <taxon>Pezizomycotina</taxon>
        <taxon>Sordariomycetes</taxon>
        <taxon>Hypocreomycetidae</taxon>
        <taxon>Glomerellales</taxon>
        <taxon>Glomerellaceae</taxon>
        <taxon>Colletotrichum</taxon>
        <taxon>Colletotrichum acutatum species complex</taxon>
    </lineage>
</organism>
<reference evidence="1 2" key="1">
    <citation type="submission" date="2014-02" db="EMBL/GenBank/DDBJ databases">
        <title>The genome sequence of Colletotrichum fioriniae PJ7.</title>
        <authorList>
            <person name="Baroncelli R."/>
            <person name="Thon M.R."/>
        </authorList>
    </citation>
    <scope>NUCLEOTIDE SEQUENCE [LARGE SCALE GENOMIC DNA]</scope>
    <source>
        <strain evidence="1 2">PJ7</strain>
    </source>
</reference>
<dbReference type="AlphaFoldDB" id="A0A010S6A2"/>
<proteinExistence type="predicted"/>
<dbReference type="EMBL" id="JARH01000477">
    <property type="protein sequence ID" value="EXF80168.1"/>
    <property type="molecule type" value="Genomic_DNA"/>
</dbReference>
<evidence type="ECO:0000313" key="1">
    <source>
        <dbReference type="EMBL" id="EXF80168.1"/>
    </source>
</evidence>
<comment type="caution">
    <text evidence="1">The sequence shown here is derived from an EMBL/GenBank/DDBJ whole genome shotgun (WGS) entry which is preliminary data.</text>
</comment>
<gene>
    <name evidence="1" type="ORF">CFIO01_12708</name>
</gene>
<protein>
    <recommendedName>
        <fullName evidence="3">HNH nuclease domain-containing protein</fullName>
    </recommendedName>
</protein>
<keyword evidence="2" id="KW-1185">Reference proteome</keyword>
<name>A0A010S6A2_9PEZI</name>
<sequence>MPSDRAIVSRLEWASIMMAPIEAISRLPNKDGIGDEDSPETVECPLGRSSIFLEALIKELFPKPGDLTVLQRLPHIATECSQMDDILQGDIEQAQSACILRDKDTCVVTKSADPKACLVLPFPAENTAAALYYISHEDSEEYFGFEIRKYITTFLSPATVFSSANLISLNDTLSKWWAKAWIALEPVSQTTFSIRLRFRWLLKPMFHGAKDYTVGYRGCSKFMYARSVHITTDPCMVSRERLTQSGKPLRMVHYETREYIEDSYEFDITADKKEDLPDFGLLKIRYTLSVAMSLTGEGMDGEE</sequence>
<evidence type="ECO:0000313" key="2">
    <source>
        <dbReference type="Proteomes" id="UP000020467"/>
    </source>
</evidence>
<dbReference type="OrthoDB" id="5416097at2759"/>